<dbReference type="Gene3D" id="1.10.3290.10">
    <property type="entry name" value="Fido-like domain"/>
    <property type="match status" value="1"/>
</dbReference>
<keyword evidence="4" id="KW-0067">ATP-binding</keyword>
<comment type="catalytic activity">
    <reaction evidence="6">
        <text>L-threonyl-[protein] + ATP = 3-O-(5'-adenylyl)-L-threonyl-[protein] + diphosphate</text>
        <dbReference type="Rhea" id="RHEA:54292"/>
        <dbReference type="Rhea" id="RHEA-COMP:11060"/>
        <dbReference type="Rhea" id="RHEA-COMP:13847"/>
        <dbReference type="ChEBI" id="CHEBI:30013"/>
        <dbReference type="ChEBI" id="CHEBI:30616"/>
        <dbReference type="ChEBI" id="CHEBI:33019"/>
        <dbReference type="ChEBI" id="CHEBI:138113"/>
        <dbReference type="EC" id="2.7.7.108"/>
    </reaction>
</comment>
<keyword evidence="2" id="KW-0548">Nucleotidyltransferase</keyword>
<keyword evidence="1" id="KW-0808">Transferase</keyword>
<evidence type="ECO:0000256" key="2">
    <source>
        <dbReference type="ARBA" id="ARBA00022695"/>
    </source>
</evidence>
<dbReference type="PANTHER" id="PTHR39560">
    <property type="entry name" value="PROTEIN ADENYLYLTRANSFERASE FIC-RELATED"/>
    <property type="match status" value="1"/>
</dbReference>
<evidence type="ECO:0000256" key="6">
    <source>
        <dbReference type="ARBA" id="ARBA00047939"/>
    </source>
</evidence>
<feature type="compositionally biased region" description="Basic and acidic residues" evidence="8">
    <location>
        <begin position="225"/>
        <end position="237"/>
    </location>
</feature>
<feature type="domain" description="Fido" evidence="9">
    <location>
        <begin position="59"/>
        <end position="196"/>
    </location>
</feature>
<proteinExistence type="predicted"/>
<dbReference type="PROSITE" id="PS51459">
    <property type="entry name" value="FIDO"/>
    <property type="match status" value="1"/>
</dbReference>
<evidence type="ECO:0000256" key="1">
    <source>
        <dbReference type="ARBA" id="ARBA00022679"/>
    </source>
</evidence>
<feature type="compositionally biased region" description="Basic residues" evidence="8">
    <location>
        <begin position="211"/>
        <end position="224"/>
    </location>
</feature>
<dbReference type="InterPro" id="IPR003812">
    <property type="entry name" value="Fido"/>
</dbReference>
<dbReference type="EMBL" id="JABWMH010000001">
    <property type="protein sequence ID" value="NVD26791.1"/>
    <property type="molecule type" value="Genomic_DNA"/>
</dbReference>
<comment type="catalytic activity">
    <reaction evidence="7">
        <text>L-tyrosyl-[protein] + ATP = O-(5'-adenylyl)-L-tyrosyl-[protein] + diphosphate</text>
        <dbReference type="Rhea" id="RHEA:54288"/>
        <dbReference type="Rhea" id="RHEA-COMP:10136"/>
        <dbReference type="Rhea" id="RHEA-COMP:13846"/>
        <dbReference type="ChEBI" id="CHEBI:30616"/>
        <dbReference type="ChEBI" id="CHEBI:33019"/>
        <dbReference type="ChEBI" id="CHEBI:46858"/>
        <dbReference type="ChEBI" id="CHEBI:83624"/>
        <dbReference type="EC" id="2.7.7.108"/>
    </reaction>
</comment>
<comment type="caution">
    <text evidence="10">The sequence shown here is derived from an EMBL/GenBank/DDBJ whole genome shotgun (WGS) entry which is preliminary data.</text>
</comment>
<evidence type="ECO:0000313" key="11">
    <source>
        <dbReference type="Proteomes" id="UP000652427"/>
    </source>
</evidence>
<accession>A0ABX2MZB2</accession>
<evidence type="ECO:0000256" key="4">
    <source>
        <dbReference type="ARBA" id="ARBA00022840"/>
    </source>
</evidence>
<gene>
    <name evidence="10" type="ORF">HUO14_02585</name>
</gene>
<evidence type="ECO:0000256" key="8">
    <source>
        <dbReference type="SAM" id="MobiDB-lite"/>
    </source>
</evidence>
<keyword evidence="3" id="KW-0547">Nucleotide-binding</keyword>
<reference evidence="10 11" key="1">
    <citation type="submission" date="2020-06" db="EMBL/GenBank/DDBJ databases">
        <authorList>
            <person name="Kim S.-J."/>
            <person name="Park S.-J."/>
        </authorList>
    </citation>
    <scope>NUCLEOTIDE SEQUENCE [LARGE SCALE GENOMIC DNA]</scope>
    <source>
        <strain evidence="10 11">SW-151</strain>
    </source>
</reference>
<keyword evidence="11" id="KW-1185">Reference proteome</keyword>
<sequence length="237" mass="27075">MNYTRSAIEQREFERIFDTSTQTLRNKLGISNPKTLEQVERQVTRRAAQSPLPSTGQAMTYDGFKAIHAHLFGDIYAWAGQERKYTTGRGPSPFAPPEQISSWMEKQFTALRQEGFLQGLPKGEFAKRAAHYVNEMNAVHPFVDGNGRAQRMWLRVLADRNGLEFRLGSKDREAWNKASMIGFNSTNKPMADLIAANLRERGKNQSQKKTSLQRKAGRAAKNYRKQAEPDKNPERER</sequence>
<dbReference type="PANTHER" id="PTHR39560:SF1">
    <property type="entry name" value="PROTEIN ADENYLYLTRANSFERASE FIC-RELATED"/>
    <property type="match status" value="1"/>
</dbReference>
<dbReference type="Pfam" id="PF02661">
    <property type="entry name" value="Fic"/>
    <property type="match status" value="1"/>
</dbReference>
<dbReference type="Proteomes" id="UP000652427">
    <property type="component" value="Unassembled WGS sequence"/>
</dbReference>
<evidence type="ECO:0000256" key="7">
    <source>
        <dbReference type="ARBA" id="ARBA00048696"/>
    </source>
</evidence>
<name>A0ABX2MZB2_9SPHN</name>
<dbReference type="InterPro" id="IPR036597">
    <property type="entry name" value="Fido-like_dom_sf"/>
</dbReference>
<evidence type="ECO:0000313" key="10">
    <source>
        <dbReference type="EMBL" id="NVD26791.1"/>
    </source>
</evidence>
<dbReference type="SUPFAM" id="SSF140931">
    <property type="entry name" value="Fic-like"/>
    <property type="match status" value="1"/>
</dbReference>
<evidence type="ECO:0000259" key="9">
    <source>
        <dbReference type="PROSITE" id="PS51459"/>
    </source>
</evidence>
<dbReference type="RefSeq" id="WP_176278312.1">
    <property type="nucleotide sequence ID" value="NZ_JABWMH010000001.1"/>
</dbReference>
<dbReference type="EC" id="2.7.7.108" evidence="5"/>
<evidence type="ECO:0000256" key="3">
    <source>
        <dbReference type="ARBA" id="ARBA00022741"/>
    </source>
</evidence>
<evidence type="ECO:0000256" key="5">
    <source>
        <dbReference type="ARBA" id="ARBA00034531"/>
    </source>
</evidence>
<protein>
    <recommendedName>
        <fullName evidence="5">protein adenylyltransferase</fullName>
        <ecNumber evidence="5">2.7.7.108</ecNumber>
    </recommendedName>
</protein>
<organism evidence="10 11">
    <name type="scientific">Parasphingorhabdus flavimaris</name>
    <dbReference type="NCBI Taxonomy" id="266812"/>
    <lineage>
        <taxon>Bacteria</taxon>
        <taxon>Pseudomonadati</taxon>
        <taxon>Pseudomonadota</taxon>
        <taxon>Alphaproteobacteria</taxon>
        <taxon>Sphingomonadales</taxon>
        <taxon>Sphingomonadaceae</taxon>
        <taxon>Parasphingorhabdus</taxon>
    </lineage>
</organism>
<feature type="region of interest" description="Disordered" evidence="8">
    <location>
        <begin position="199"/>
        <end position="237"/>
    </location>
</feature>